<comment type="caution">
    <text evidence="1">The sequence shown here is derived from an EMBL/GenBank/DDBJ whole genome shotgun (WGS) entry which is preliminary data.</text>
</comment>
<reference evidence="1" key="1">
    <citation type="journal article" date="2020" name="bioRxiv">
        <title>Hybrid origin of Populus tomentosa Carr. identified through genome sequencing and phylogenomic analysis.</title>
        <authorList>
            <person name="An X."/>
            <person name="Gao K."/>
            <person name="Chen Z."/>
            <person name="Li J."/>
            <person name="Yang X."/>
            <person name="Yang X."/>
            <person name="Zhou J."/>
            <person name="Guo T."/>
            <person name="Zhao T."/>
            <person name="Huang S."/>
            <person name="Miao D."/>
            <person name="Khan W.U."/>
            <person name="Rao P."/>
            <person name="Ye M."/>
            <person name="Lei B."/>
            <person name="Liao W."/>
            <person name="Wang J."/>
            <person name="Ji L."/>
            <person name="Li Y."/>
            <person name="Guo B."/>
            <person name="Mustafa N.S."/>
            <person name="Li S."/>
            <person name="Yun Q."/>
            <person name="Keller S.R."/>
            <person name="Mao J."/>
            <person name="Zhang R."/>
            <person name="Strauss S.H."/>
        </authorList>
    </citation>
    <scope>NUCLEOTIDE SEQUENCE</scope>
    <source>
        <strain evidence="1">GM15</strain>
        <tissue evidence="1">Leaf</tissue>
    </source>
</reference>
<evidence type="ECO:0000313" key="1">
    <source>
        <dbReference type="EMBL" id="KAG6755997.1"/>
    </source>
</evidence>
<dbReference type="OrthoDB" id="1934703at2759"/>
<dbReference type="AlphaFoldDB" id="A0A8X7YUP9"/>
<name>A0A8X7YUP9_POPTO</name>
<keyword evidence="2" id="KW-1185">Reference proteome</keyword>
<evidence type="ECO:0000313" key="2">
    <source>
        <dbReference type="Proteomes" id="UP000886885"/>
    </source>
</evidence>
<gene>
    <name evidence="1" type="ORF">POTOM_039411</name>
</gene>
<dbReference type="Proteomes" id="UP000886885">
    <property type="component" value="Chromosome 11A"/>
</dbReference>
<organism evidence="1 2">
    <name type="scientific">Populus tomentosa</name>
    <name type="common">Chinese white poplar</name>
    <dbReference type="NCBI Taxonomy" id="118781"/>
    <lineage>
        <taxon>Eukaryota</taxon>
        <taxon>Viridiplantae</taxon>
        <taxon>Streptophyta</taxon>
        <taxon>Embryophyta</taxon>
        <taxon>Tracheophyta</taxon>
        <taxon>Spermatophyta</taxon>
        <taxon>Magnoliopsida</taxon>
        <taxon>eudicotyledons</taxon>
        <taxon>Gunneridae</taxon>
        <taxon>Pentapetalae</taxon>
        <taxon>rosids</taxon>
        <taxon>fabids</taxon>
        <taxon>Malpighiales</taxon>
        <taxon>Salicaceae</taxon>
        <taxon>Saliceae</taxon>
        <taxon>Populus</taxon>
    </lineage>
</organism>
<sequence length="105" mass="11788">MTESELQGMKKALVNSTPFRASFLDNDSAKQGSNEAFQFPGLQRSCRFSKTEERKQIQSCVLDSKFWHDVTTCIKAAYPLIKVLRLVDSDEIPTIGDCAWGPICL</sequence>
<proteinExistence type="predicted"/>
<accession>A0A8X7YUP9</accession>
<protein>
    <submittedName>
        <fullName evidence="1">Uncharacterized protein</fullName>
    </submittedName>
</protein>
<dbReference type="EMBL" id="JAAWWB010000021">
    <property type="protein sequence ID" value="KAG6755997.1"/>
    <property type="molecule type" value="Genomic_DNA"/>
</dbReference>